<dbReference type="EMBL" id="MT141924">
    <property type="protein sequence ID" value="QJA72097.1"/>
    <property type="molecule type" value="Genomic_DNA"/>
</dbReference>
<accession>A0A6M3JTR4</accession>
<protein>
    <submittedName>
        <fullName evidence="1">Uncharacterized protein</fullName>
    </submittedName>
</protein>
<organism evidence="1">
    <name type="scientific">viral metagenome</name>
    <dbReference type="NCBI Taxonomy" id="1070528"/>
    <lineage>
        <taxon>unclassified sequences</taxon>
        <taxon>metagenomes</taxon>
        <taxon>organismal metagenomes</taxon>
    </lineage>
</organism>
<evidence type="ECO:0000313" key="2">
    <source>
        <dbReference type="EMBL" id="QJA94841.1"/>
    </source>
</evidence>
<sequence length="155" mass="15737">MARSRNPNKRKTRIWSEISGTTLSTLPSGVTIDNSGIITAAGTVSPTELSYLDGAAGDVVAYTSAPGYVIVSGTTIWKGTTIQLSHGLTTLTSLIATYHTATQATAVSAHAHIIRSAGGDTNGTVSAVVTRMTAAAMTPEIALGGGSVSWIAFGA</sequence>
<proteinExistence type="predicted"/>
<evidence type="ECO:0000313" key="1">
    <source>
        <dbReference type="EMBL" id="QJA72097.1"/>
    </source>
</evidence>
<gene>
    <name evidence="1" type="ORF">MM415A02924_0003</name>
    <name evidence="2" type="ORF">MM415B03718_0003</name>
</gene>
<dbReference type="EMBL" id="MT143265">
    <property type="protein sequence ID" value="QJA94841.1"/>
    <property type="molecule type" value="Genomic_DNA"/>
</dbReference>
<dbReference type="AlphaFoldDB" id="A0A6M3JTR4"/>
<name>A0A6M3JTR4_9ZZZZ</name>
<reference evidence="1" key="1">
    <citation type="submission" date="2020-03" db="EMBL/GenBank/DDBJ databases">
        <title>The deep terrestrial virosphere.</title>
        <authorList>
            <person name="Holmfeldt K."/>
            <person name="Nilsson E."/>
            <person name="Simone D."/>
            <person name="Lopez-Fernandez M."/>
            <person name="Wu X."/>
            <person name="de Brujin I."/>
            <person name="Lundin D."/>
            <person name="Andersson A."/>
            <person name="Bertilsson S."/>
            <person name="Dopson M."/>
        </authorList>
    </citation>
    <scope>NUCLEOTIDE SEQUENCE</scope>
    <source>
        <strain evidence="1">MM415A02924</strain>
        <strain evidence="2">MM415B03718</strain>
    </source>
</reference>